<dbReference type="Proteomes" id="UP000294881">
    <property type="component" value="Unassembled WGS sequence"/>
</dbReference>
<dbReference type="EMBL" id="SLWL01000011">
    <property type="protein sequence ID" value="TCO11735.1"/>
    <property type="molecule type" value="Genomic_DNA"/>
</dbReference>
<reference evidence="2 3" key="1">
    <citation type="submission" date="2019-03" db="EMBL/GenBank/DDBJ databases">
        <title>Genomic Encyclopedia of Type Strains, Phase IV (KMG-IV): sequencing the most valuable type-strain genomes for metagenomic binning, comparative biology and taxonomic classification.</title>
        <authorList>
            <person name="Goeker M."/>
        </authorList>
    </citation>
    <scope>NUCLEOTIDE SEQUENCE [LARGE SCALE GENOMIC DNA]</scope>
    <source>
        <strain evidence="2 3">DSM 22958</strain>
    </source>
</reference>
<feature type="region of interest" description="Disordered" evidence="1">
    <location>
        <begin position="94"/>
        <end position="127"/>
    </location>
</feature>
<feature type="compositionally biased region" description="Basic and acidic residues" evidence="1">
    <location>
        <begin position="94"/>
        <end position="116"/>
    </location>
</feature>
<dbReference type="AlphaFoldDB" id="A0A4V2RX43"/>
<keyword evidence="2" id="KW-0282">Flagellum</keyword>
<accession>A0A4V2RX43</accession>
<evidence type="ECO:0000256" key="1">
    <source>
        <dbReference type="SAM" id="MobiDB-lite"/>
    </source>
</evidence>
<keyword evidence="2" id="KW-0969">Cilium</keyword>
<keyword evidence="2" id="KW-0966">Cell projection</keyword>
<protein>
    <submittedName>
        <fullName evidence="2">Flagellar export protein FliJ</fullName>
    </submittedName>
</protein>
<name>A0A4V2RX43_9HYPH</name>
<dbReference type="OrthoDB" id="7871364at2"/>
<evidence type="ECO:0000313" key="2">
    <source>
        <dbReference type="EMBL" id="TCO11735.1"/>
    </source>
</evidence>
<evidence type="ECO:0000313" key="3">
    <source>
        <dbReference type="Proteomes" id="UP000294881"/>
    </source>
</evidence>
<gene>
    <name evidence="2" type="ORF">EV666_1119</name>
</gene>
<organism evidence="2 3">
    <name type="scientific">Camelimonas lactis</name>
    <dbReference type="NCBI Taxonomy" id="659006"/>
    <lineage>
        <taxon>Bacteria</taxon>
        <taxon>Pseudomonadati</taxon>
        <taxon>Pseudomonadota</taxon>
        <taxon>Alphaproteobacteria</taxon>
        <taxon>Hyphomicrobiales</taxon>
        <taxon>Chelatococcaceae</taxon>
        <taxon>Camelimonas</taxon>
    </lineage>
</organism>
<dbReference type="RefSeq" id="WP_132008348.1">
    <property type="nucleotide sequence ID" value="NZ_JBHUNN010000002.1"/>
</dbReference>
<sequence>MKSRDTLLRLKRFQADGKRRRVMQIETMAAEFERMAAELEREIGQEEARTGITDPEHFAYSTYAAASRTRRDNLLRSAGELKAQLHDARAELDEAQEDLKAAEAMDDRERAADEWRPGPVRAARLGA</sequence>
<keyword evidence="3" id="KW-1185">Reference proteome</keyword>
<comment type="caution">
    <text evidence="2">The sequence shown here is derived from an EMBL/GenBank/DDBJ whole genome shotgun (WGS) entry which is preliminary data.</text>
</comment>
<proteinExistence type="predicted"/>